<dbReference type="InterPro" id="IPR011335">
    <property type="entry name" value="Restrct_endonuc-II-like"/>
</dbReference>
<dbReference type="Pfam" id="PF04480">
    <property type="entry name" value="DUF559"/>
    <property type="match status" value="1"/>
</dbReference>
<dbReference type="InterPro" id="IPR036397">
    <property type="entry name" value="RNaseH_sf"/>
</dbReference>
<dbReference type="InterPro" id="IPR007569">
    <property type="entry name" value="DUF559"/>
</dbReference>
<evidence type="ECO:0000313" key="3">
    <source>
        <dbReference type="EMBL" id="ERK39042.1"/>
    </source>
</evidence>
<dbReference type="InterPro" id="IPR002156">
    <property type="entry name" value="RNaseH_domain"/>
</dbReference>
<dbReference type="PANTHER" id="PTHR38590">
    <property type="entry name" value="BLL0828 PROTEIN"/>
    <property type="match status" value="1"/>
</dbReference>
<dbReference type="Pfam" id="PF00075">
    <property type="entry name" value="RNase_H"/>
    <property type="match status" value="1"/>
</dbReference>
<dbReference type="InterPro" id="IPR012337">
    <property type="entry name" value="RNaseH-like_sf"/>
</dbReference>
<reference evidence="3 4" key="1">
    <citation type="submission" date="2013-08" db="EMBL/GenBank/DDBJ databases">
        <authorList>
            <person name="Durkin A.S."/>
            <person name="Haft D.R."/>
            <person name="McCorrison J."/>
            <person name="Torralba M."/>
            <person name="Gillis M."/>
            <person name="Haft D.H."/>
            <person name="Methe B."/>
            <person name="Sutton G."/>
            <person name="Nelson K.E."/>
        </authorList>
    </citation>
    <scope>NUCLEOTIDE SEQUENCE [LARGE SCALE GENOMIC DNA]</scope>
    <source>
        <strain evidence="3 4">F0067</strain>
    </source>
</reference>
<keyword evidence="4" id="KW-1185">Reference proteome</keyword>
<feature type="region of interest" description="Disordered" evidence="1">
    <location>
        <begin position="137"/>
        <end position="156"/>
    </location>
</feature>
<comment type="caution">
    <text evidence="3">The sequence shown here is derived from an EMBL/GenBank/DDBJ whole genome shotgun (WGS) entry which is preliminary data.</text>
</comment>
<gene>
    <name evidence="3" type="ORF">HMPREF9135_1145</name>
</gene>
<feature type="compositionally biased region" description="Polar residues" evidence="1">
    <location>
        <begin position="142"/>
        <end position="153"/>
    </location>
</feature>
<proteinExistence type="predicted"/>
<evidence type="ECO:0000259" key="2">
    <source>
        <dbReference type="PROSITE" id="PS50879"/>
    </source>
</evidence>
<name>U2QJQ8_9BACT</name>
<dbReference type="EMBL" id="AWEY01000029">
    <property type="protein sequence ID" value="ERK39042.1"/>
    <property type="molecule type" value="Genomic_DNA"/>
</dbReference>
<feature type="domain" description="RNase H type-1" evidence="2">
    <location>
        <begin position="171"/>
        <end position="307"/>
    </location>
</feature>
<sequence length="307" mass="34875">MSERKDEFVYETAEPASYHLLKQLAQENKLFMTDAEQALWHMLKGNGIGHKFRRQQIIGDYIADFVNLHYKLVVEVDGKYHFKGEQPVRDELRTADLNRMGYTVVRFTNEEVLGNINKVAWQLKDIIRHMEISYPKKPETTAGKTSHTLSQPTAAGPVAAPSPFGEGWGEAVLRNAWAVDAACSGNPGPMEYQAIDLQTGERVFHFGPMQGTNNIGEFLAIVHALALLEKQGMHDKVIYSDSYNAILWVNKKQCKTKLARNAQTEPVFQIIARAEAWLRTHPLRTPIIKWETKKWGEVPADFGRKSR</sequence>
<organism evidence="3 4">
    <name type="scientific">Segatella baroniae F0067</name>
    <dbReference type="NCBI Taxonomy" id="1115809"/>
    <lineage>
        <taxon>Bacteria</taxon>
        <taxon>Pseudomonadati</taxon>
        <taxon>Bacteroidota</taxon>
        <taxon>Bacteroidia</taxon>
        <taxon>Bacteroidales</taxon>
        <taxon>Prevotellaceae</taxon>
        <taxon>Segatella</taxon>
    </lineage>
</organism>
<dbReference type="CDD" id="cd01038">
    <property type="entry name" value="Endonuclease_DUF559"/>
    <property type="match status" value="1"/>
</dbReference>
<dbReference type="AlphaFoldDB" id="U2QJQ8"/>
<evidence type="ECO:0000256" key="1">
    <source>
        <dbReference type="SAM" id="MobiDB-lite"/>
    </source>
</evidence>
<protein>
    <submittedName>
        <fullName evidence="3">Putative ribonuclease HI</fullName>
    </submittedName>
</protein>
<dbReference type="GO" id="GO:0004523">
    <property type="term" value="F:RNA-DNA hybrid ribonuclease activity"/>
    <property type="evidence" value="ECO:0007669"/>
    <property type="project" value="InterPro"/>
</dbReference>
<dbReference type="InterPro" id="IPR047216">
    <property type="entry name" value="Endonuclease_DUF559_bact"/>
</dbReference>
<dbReference type="PATRIC" id="fig|1115809.3.peg.1522"/>
<dbReference type="SUPFAM" id="SSF52980">
    <property type="entry name" value="Restriction endonuclease-like"/>
    <property type="match status" value="1"/>
</dbReference>
<dbReference type="Proteomes" id="UP000016648">
    <property type="component" value="Unassembled WGS sequence"/>
</dbReference>
<dbReference type="Gene3D" id="3.40.960.10">
    <property type="entry name" value="VSR Endonuclease"/>
    <property type="match status" value="1"/>
</dbReference>
<dbReference type="PROSITE" id="PS50879">
    <property type="entry name" value="RNASE_H_1"/>
    <property type="match status" value="1"/>
</dbReference>
<dbReference type="GO" id="GO:0003676">
    <property type="term" value="F:nucleic acid binding"/>
    <property type="evidence" value="ECO:0007669"/>
    <property type="project" value="InterPro"/>
</dbReference>
<dbReference type="PANTHER" id="PTHR38590:SF1">
    <property type="entry name" value="BLL0828 PROTEIN"/>
    <property type="match status" value="1"/>
</dbReference>
<dbReference type="SUPFAM" id="SSF53098">
    <property type="entry name" value="Ribonuclease H-like"/>
    <property type="match status" value="1"/>
</dbReference>
<dbReference type="RefSeq" id="WP_021589858.1">
    <property type="nucleotide sequence ID" value="NZ_AWEY01000029.1"/>
</dbReference>
<dbReference type="Gene3D" id="3.30.420.10">
    <property type="entry name" value="Ribonuclease H-like superfamily/Ribonuclease H"/>
    <property type="match status" value="1"/>
</dbReference>
<evidence type="ECO:0000313" key="4">
    <source>
        <dbReference type="Proteomes" id="UP000016648"/>
    </source>
</evidence>
<accession>U2QJQ8</accession>